<proteinExistence type="predicted"/>
<protein>
    <submittedName>
        <fullName evidence="2">Uncharacterized protein</fullName>
    </submittedName>
</protein>
<feature type="region of interest" description="Disordered" evidence="1">
    <location>
        <begin position="169"/>
        <end position="188"/>
    </location>
</feature>
<name>A0A9Q0X5S1_9SAUR</name>
<evidence type="ECO:0000313" key="3">
    <source>
        <dbReference type="Proteomes" id="UP001142489"/>
    </source>
</evidence>
<gene>
    <name evidence="2" type="ORF">JRQ81_012198</name>
</gene>
<feature type="region of interest" description="Disordered" evidence="1">
    <location>
        <begin position="27"/>
        <end position="60"/>
    </location>
</feature>
<evidence type="ECO:0000256" key="1">
    <source>
        <dbReference type="SAM" id="MobiDB-lite"/>
    </source>
</evidence>
<organism evidence="2 3">
    <name type="scientific">Phrynocephalus forsythii</name>
    <dbReference type="NCBI Taxonomy" id="171643"/>
    <lineage>
        <taxon>Eukaryota</taxon>
        <taxon>Metazoa</taxon>
        <taxon>Chordata</taxon>
        <taxon>Craniata</taxon>
        <taxon>Vertebrata</taxon>
        <taxon>Euteleostomi</taxon>
        <taxon>Lepidosauria</taxon>
        <taxon>Squamata</taxon>
        <taxon>Bifurcata</taxon>
        <taxon>Unidentata</taxon>
        <taxon>Episquamata</taxon>
        <taxon>Toxicofera</taxon>
        <taxon>Iguania</taxon>
        <taxon>Acrodonta</taxon>
        <taxon>Agamidae</taxon>
        <taxon>Agaminae</taxon>
        <taxon>Phrynocephalus</taxon>
    </lineage>
</organism>
<feature type="compositionally biased region" description="Polar residues" evidence="1">
    <location>
        <begin position="179"/>
        <end position="188"/>
    </location>
</feature>
<keyword evidence="3" id="KW-1185">Reference proteome</keyword>
<dbReference type="OrthoDB" id="9041220at2759"/>
<comment type="caution">
    <text evidence="2">The sequence shown here is derived from an EMBL/GenBank/DDBJ whole genome shotgun (WGS) entry which is preliminary data.</text>
</comment>
<accession>A0A9Q0X5S1</accession>
<reference evidence="2" key="1">
    <citation type="journal article" date="2023" name="DNA Res.">
        <title>Chromosome-level genome assembly of Phrynocephalus forsythii using third-generation DNA sequencing and Hi-C analysis.</title>
        <authorList>
            <person name="Qi Y."/>
            <person name="Zhao W."/>
            <person name="Zhao Y."/>
            <person name="Niu C."/>
            <person name="Cao S."/>
            <person name="Zhang Y."/>
        </authorList>
    </citation>
    <scope>NUCLEOTIDE SEQUENCE</scope>
    <source>
        <tissue evidence="2">Muscle</tissue>
    </source>
</reference>
<evidence type="ECO:0000313" key="2">
    <source>
        <dbReference type="EMBL" id="KAJ7303260.1"/>
    </source>
</evidence>
<feature type="compositionally biased region" description="Basic and acidic residues" evidence="1">
    <location>
        <begin position="51"/>
        <end position="60"/>
    </location>
</feature>
<sequence length="201" mass="21892">MHPVSQGPATDEFLGVLDAVDDLLEGDQNGDLEMGGGIKCPSQTSSLLPLERQKTDQTRVDEGQIKLKETSLSLQVVKQSPTEPGQETMVWQVLMEEAEEKEKKEDPLGIGMGSQIKTATSHGGGNQAEDISRATPWISPKNGWKTLEKEFWSREKLGDKPLETEVAPTTGITGGLSASVHQSSNVWTSDKRPLVSRLEVL</sequence>
<dbReference type="EMBL" id="JAPFRF010000024">
    <property type="protein sequence ID" value="KAJ7303260.1"/>
    <property type="molecule type" value="Genomic_DNA"/>
</dbReference>
<dbReference type="Proteomes" id="UP001142489">
    <property type="component" value="Unassembled WGS sequence"/>
</dbReference>
<dbReference type="AlphaFoldDB" id="A0A9Q0X5S1"/>